<gene>
    <name evidence="1" type="ORF">FC15_GL001477</name>
</gene>
<dbReference type="OrthoDB" id="2294829at2"/>
<keyword evidence="2" id="KW-1185">Reference proteome</keyword>
<evidence type="ECO:0000313" key="1">
    <source>
        <dbReference type="EMBL" id="KRM10245.1"/>
    </source>
</evidence>
<dbReference type="EMBL" id="AZFX01000040">
    <property type="protein sequence ID" value="KRM10245.1"/>
    <property type="molecule type" value="Genomic_DNA"/>
</dbReference>
<dbReference type="Proteomes" id="UP000051315">
    <property type="component" value="Unassembled WGS sequence"/>
</dbReference>
<comment type="caution">
    <text evidence="1">The sequence shown here is derived from an EMBL/GenBank/DDBJ whole genome shotgun (WGS) entry which is preliminary data.</text>
</comment>
<evidence type="ECO:0008006" key="3">
    <source>
        <dbReference type="Google" id="ProtNLM"/>
    </source>
</evidence>
<sequence length="310" mass="36347">MKEFPETVKHLMALAKEAVQNQQVTQAKNYYQQILELAPAFETVRDYASFLLQQEEWAEARAILADFGGYFLQHQQLPAYWQDLITAQDYLGFDQSRDWLLRQGYELNQSEIACWHQLQQKLSKVEFSEDRLARLTADLLMVATTSRGDWAQVFNQVKLLTPSAFLQVVTPSLVSPNLSVLARVTLLNEISQFSQIPELQIWWRGQLREIKPTALVPLQSVELFQKLVAELARTAEEQQMSETKQQFVFSNLTAYFWLTYPFSTEELTPIEVWRDFFYSGRIAERITSEQRQQLNYWQQEEQKMLTQLNL</sequence>
<proteinExistence type="predicted"/>
<accession>A0A0R1VXY3</accession>
<evidence type="ECO:0000313" key="2">
    <source>
        <dbReference type="Proteomes" id="UP000051315"/>
    </source>
</evidence>
<organism evidence="1 2">
    <name type="scientific">Lapidilactobacillus concavus DSM 17758</name>
    <dbReference type="NCBI Taxonomy" id="1423735"/>
    <lineage>
        <taxon>Bacteria</taxon>
        <taxon>Bacillati</taxon>
        <taxon>Bacillota</taxon>
        <taxon>Bacilli</taxon>
        <taxon>Lactobacillales</taxon>
        <taxon>Lactobacillaceae</taxon>
        <taxon>Lapidilactobacillus</taxon>
    </lineage>
</organism>
<protein>
    <recommendedName>
        <fullName evidence="3">TPR repeat-containing protein</fullName>
    </recommendedName>
</protein>
<dbReference type="AlphaFoldDB" id="A0A0R1VXY3"/>
<dbReference type="PATRIC" id="fig|1423735.3.peg.1526"/>
<dbReference type="STRING" id="1423735.FC15_GL001477"/>
<name>A0A0R1VXY3_9LACO</name>
<dbReference type="RefSeq" id="WP_057824384.1">
    <property type="nucleotide sequence ID" value="NZ_AZFX01000040.1"/>
</dbReference>
<reference evidence="1 2" key="1">
    <citation type="journal article" date="2015" name="Genome Announc.">
        <title>Expanding the biotechnology potential of lactobacilli through comparative genomics of 213 strains and associated genera.</title>
        <authorList>
            <person name="Sun Z."/>
            <person name="Harris H.M."/>
            <person name="McCann A."/>
            <person name="Guo C."/>
            <person name="Argimon S."/>
            <person name="Zhang W."/>
            <person name="Yang X."/>
            <person name="Jeffery I.B."/>
            <person name="Cooney J.C."/>
            <person name="Kagawa T.F."/>
            <person name="Liu W."/>
            <person name="Song Y."/>
            <person name="Salvetti E."/>
            <person name="Wrobel A."/>
            <person name="Rasinkangas P."/>
            <person name="Parkhill J."/>
            <person name="Rea M.C."/>
            <person name="O'Sullivan O."/>
            <person name="Ritari J."/>
            <person name="Douillard F.P."/>
            <person name="Paul Ross R."/>
            <person name="Yang R."/>
            <person name="Briner A.E."/>
            <person name="Felis G.E."/>
            <person name="de Vos W.M."/>
            <person name="Barrangou R."/>
            <person name="Klaenhammer T.R."/>
            <person name="Caufield P.W."/>
            <person name="Cui Y."/>
            <person name="Zhang H."/>
            <person name="O'Toole P.W."/>
        </authorList>
    </citation>
    <scope>NUCLEOTIDE SEQUENCE [LARGE SCALE GENOMIC DNA]</scope>
    <source>
        <strain evidence="1 2">DSM 17758</strain>
    </source>
</reference>